<dbReference type="Proteomes" id="UP000186819">
    <property type="component" value="Unassembled WGS sequence"/>
</dbReference>
<feature type="short sequence motif" description="Interaction with polymerase core subunit RpoC" evidence="6">
    <location>
        <begin position="101"/>
        <end position="104"/>
    </location>
</feature>
<feature type="domain" description="RNA polymerase sigma-70" evidence="8">
    <location>
        <begin position="270"/>
        <end position="296"/>
    </location>
</feature>
<dbReference type="InterPro" id="IPR014284">
    <property type="entry name" value="RNA_pol_sigma-70_dom"/>
</dbReference>
<comment type="similarity">
    <text evidence="6">Belongs to the sigma-70 factor family. RpoS subfamily.</text>
</comment>
<dbReference type="EMBL" id="FTMD01000006">
    <property type="protein sequence ID" value="SIQ77022.1"/>
    <property type="molecule type" value="Genomic_DNA"/>
</dbReference>
<evidence type="ECO:0000256" key="5">
    <source>
        <dbReference type="ARBA" id="ARBA00023163"/>
    </source>
</evidence>
<dbReference type="SUPFAM" id="SSF88659">
    <property type="entry name" value="Sigma3 and sigma4 domains of RNA polymerase sigma factors"/>
    <property type="match status" value="2"/>
</dbReference>
<dbReference type="PROSITE" id="PS00716">
    <property type="entry name" value="SIGMA70_2"/>
    <property type="match status" value="1"/>
</dbReference>
<dbReference type="Pfam" id="PF04542">
    <property type="entry name" value="Sigma70_r2"/>
    <property type="match status" value="1"/>
</dbReference>
<feature type="region of interest" description="Sigma-70 factor domain-4" evidence="6">
    <location>
        <begin position="245"/>
        <end position="298"/>
    </location>
</feature>
<dbReference type="InterPro" id="IPR036388">
    <property type="entry name" value="WH-like_DNA-bd_sf"/>
</dbReference>
<dbReference type="NCBIfam" id="NF004207">
    <property type="entry name" value="PRK05657.1"/>
    <property type="match status" value="1"/>
</dbReference>
<dbReference type="InterPro" id="IPR007624">
    <property type="entry name" value="RNA_pol_sigma70_r3"/>
</dbReference>
<dbReference type="GO" id="GO:0006352">
    <property type="term" value="P:DNA-templated transcription initiation"/>
    <property type="evidence" value="ECO:0007669"/>
    <property type="project" value="UniProtKB-UniRule"/>
</dbReference>
<dbReference type="InterPro" id="IPR013325">
    <property type="entry name" value="RNA_pol_sigma_r2"/>
</dbReference>
<protein>
    <recommendedName>
        <fullName evidence="6">RNA polymerase sigma factor RpoS</fullName>
    </recommendedName>
    <alternativeName>
        <fullName evidence="6">Sigma S</fullName>
    </alternativeName>
    <alternativeName>
        <fullName evidence="6">Sigma-38</fullName>
    </alternativeName>
</protein>
<dbReference type="PANTHER" id="PTHR30603:SF67">
    <property type="entry name" value="RNA POLYMERASE SIGMA FACTOR RPOS"/>
    <property type="match status" value="1"/>
</dbReference>
<dbReference type="InterPro" id="IPR000943">
    <property type="entry name" value="RNA_pol_sigma70"/>
</dbReference>
<evidence type="ECO:0000256" key="4">
    <source>
        <dbReference type="ARBA" id="ARBA00023125"/>
    </source>
</evidence>
<dbReference type="GO" id="GO:0003677">
    <property type="term" value="F:DNA binding"/>
    <property type="evidence" value="ECO:0007669"/>
    <property type="project" value="UniProtKB-UniRule"/>
</dbReference>
<keyword evidence="1 6" id="KW-0963">Cytoplasm</keyword>
<dbReference type="PANTHER" id="PTHR30603">
    <property type="entry name" value="RNA POLYMERASE SIGMA FACTOR RPO"/>
    <property type="match status" value="1"/>
</dbReference>
<dbReference type="HAMAP" id="MF_00959">
    <property type="entry name" value="Sigma70_RpoS"/>
    <property type="match status" value="1"/>
</dbReference>
<feature type="region of interest" description="Sigma-70 factor domain-2" evidence="6">
    <location>
        <begin position="77"/>
        <end position="147"/>
    </location>
</feature>
<dbReference type="InterPro" id="IPR012761">
    <property type="entry name" value="RNA_pol_sigma_RpoS"/>
</dbReference>
<dbReference type="InterPro" id="IPR007627">
    <property type="entry name" value="RNA_pol_sigma70_r2"/>
</dbReference>
<dbReference type="Pfam" id="PF00140">
    <property type="entry name" value="Sigma70_r1_2"/>
    <property type="match status" value="1"/>
</dbReference>
<keyword evidence="3 6" id="KW-0731">Sigma factor</keyword>
<keyword evidence="4 6" id="KW-0238">DNA-binding</keyword>
<comment type="subcellular location">
    <subcellularLocation>
        <location evidence="6">Cytoplasm</location>
    </subcellularLocation>
</comment>
<evidence type="ECO:0000259" key="8">
    <source>
        <dbReference type="PROSITE" id="PS00716"/>
    </source>
</evidence>
<keyword evidence="10" id="KW-1185">Reference proteome</keyword>
<dbReference type="InterPro" id="IPR009042">
    <property type="entry name" value="RNA_pol_sigma70_r1_2"/>
</dbReference>
<keyword evidence="2 6" id="KW-0805">Transcription regulation</keyword>
<dbReference type="Gene3D" id="1.10.601.10">
    <property type="entry name" value="RNA Polymerase Primary Sigma Factor"/>
    <property type="match status" value="1"/>
</dbReference>
<accession>A0A1N6VGQ2</accession>
<dbReference type="FunFam" id="1.10.601.10:FF:000001">
    <property type="entry name" value="RNA polymerase sigma factor SigA"/>
    <property type="match status" value="1"/>
</dbReference>
<evidence type="ECO:0000313" key="10">
    <source>
        <dbReference type="Proteomes" id="UP000186819"/>
    </source>
</evidence>
<evidence type="ECO:0000256" key="1">
    <source>
        <dbReference type="ARBA" id="ARBA00022490"/>
    </source>
</evidence>
<dbReference type="GO" id="GO:0005737">
    <property type="term" value="C:cytoplasm"/>
    <property type="evidence" value="ECO:0007669"/>
    <property type="project" value="UniProtKB-SubCell"/>
</dbReference>
<dbReference type="CDD" id="cd06171">
    <property type="entry name" value="Sigma70_r4"/>
    <property type="match status" value="1"/>
</dbReference>
<evidence type="ECO:0000259" key="7">
    <source>
        <dbReference type="PROSITE" id="PS00715"/>
    </source>
</evidence>
<comment type="subunit">
    <text evidence="6">Interacts with the RNA polymerase core enzyme.</text>
</comment>
<evidence type="ECO:0000256" key="2">
    <source>
        <dbReference type="ARBA" id="ARBA00023015"/>
    </source>
</evidence>
<dbReference type="Pfam" id="PF04539">
    <property type="entry name" value="Sigma70_r3"/>
    <property type="match status" value="1"/>
</dbReference>
<dbReference type="PRINTS" id="PR00046">
    <property type="entry name" value="SIGMA70FCT"/>
</dbReference>
<name>A0A1N6VGQ2_9RHOO</name>
<organism evidence="9 10">
    <name type="scientific">Aromatoleum tolulyticum</name>
    <dbReference type="NCBI Taxonomy" id="34027"/>
    <lineage>
        <taxon>Bacteria</taxon>
        <taxon>Pseudomonadati</taxon>
        <taxon>Pseudomonadota</taxon>
        <taxon>Betaproteobacteria</taxon>
        <taxon>Rhodocyclales</taxon>
        <taxon>Rhodocyclaceae</taxon>
        <taxon>Aromatoleum</taxon>
    </lineage>
</organism>
<comment type="function">
    <text evidence="6">Sigma factors are initiation factors that promote the attachment of RNA polymerase to specific initiation sites and are then released. This sigma factor is the master transcriptional regulator of the stationary phase and the general stress response.</text>
</comment>
<dbReference type="OrthoDB" id="9809557at2"/>
<feature type="domain" description="RNA polymerase sigma-70" evidence="7">
    <location>
        <begin position="101"/>
        <end position="114"/>
    </location>
</feature>
<dbReference type="InterPro" id="IPR050239">
    <property type="entry name" value="Sigma-70_RNA_pol_init_factors"/>
</dbReference>
<feature type="region of interest" description="Sigma-70 factor domain-3" evidence="6">
    <location>
        <begin position="157"/>
        <end position="232"/>
    </location>
</feature>
<dbReference type="GO" id="GO:0016987">
    <property type="term" value="F:sigma factor activity"/>
    <property type="evidence" value="ECO:0007669"/>
    <property type="project" value="UniProtKB-UniRule"/>
</dbReference>
<dbReference type="PROSITE" id="PS00715">
    <property type="entry name" value="SIGMA70_1"/>
    <property type="match status" value="1"/>
</dbReference>
<feature type="DNA-binding region" description="H-T-H motif" evidence="6">
    <location>
        <begin position="271"/>
        <end position="290"/>
    </location>
</feature>
<dbReference type="NCBIfam" id="TIGR02394">
    <property type="entry name" value="rpoS_proteo"/>
    <property type="match status" value="1"/>
</dbReference>
<dbReference type="Gene3D" id="1.10.10.10">
    <property type="entry name" value="Winged helix-like DNA-binding domain superfamily/Winged helix DNA-binding domain"/>
    <property type="match status" value="2"/>
</dbReference>
<dbReference type="Pfam" id="PF04545">
    <property type="entry name" value="Sigma70_r4"/>
    <property type="match status" value="1"/>
</dbReference>
<evidence type="ECO:0000256" key="3">
    <source>
        <dbReference type="ARBA" id="ARBA00023082"/>
    </source>
</evidence>
<dbReference type="AlphaFoldDB" id="A0A1N6VGQ2"/>
<dbReference type="SUPFAM" id="SSF88946">
    <property type="entry name" value="Sigma2 domain of RNA polymerase sigma factors"/>
    <property type="match status" value="1"/>
</dbReference>
<proteinExistence type="inferred from homology"/>
<dbReference type="RefSeq" id="WP_076602268.1">
    <property type="nucleotide sequence ID" value="NZ_FTMD01000006.1"/>
</dbReference>
<feature type="region of interest" description="Sigma-70 factor domain-1" evidence="6">
    <location>
        <begin position="39"/>
        <end position="72"/>
    </location>
</feature>
<dbReference type="STRING" id="34027.SAMN05421829_106285"/>
<evidence type="ECO:0000313" key="9">
    <source>
        <dbReference type="EMBL" id="SIQ77022.1"/>
    </source>
</evidence>
<reference evidence="10" key="1">
    <citation type="submission" date="2017-01" db="EMBL/GenBank/DDBJ databases">
        <authorList>
            <person name="Varghese N."/>
            <person name="Submissions S."/>
        </authorList>
    </citation>
    <scope>NUCLEOTIDE SEQUENCE [LARGE SCALE GENOMIC DNA]</scope>
    <source>
        <strain evidence="10">ATCC 51758</strain>
    </source>
</reference>
<dbReference type="InterPro" id="IPR007630">
    <property type="entry name" value="RNA_pol_sigma70_r4"/>
</dbReference>
<dbReference type="InterPro" id="IPR013324">
    <property type="entry name" value="RNA_pol_sigma_r3/r4-like"/>
</dbReference>
<evidence type="ECO:0000256" key="6">
    <source>
        <dbReference type="HAMAP-Rule" id="MF_00959"/>
    </source>
</evidence>
<sequence>MYDPASHDDVESQEPDLPLEVEVFVERAAPVFENEFLSDVTQIYLNEIGANPLLTAEEEAALARRVRVGDFQARQTMIERNLRLVVNIAKHYLNRGIPLLDLVEEGNLGLMHALEKFDPERGFRFSTYATWWIRQNIERAIMNQSRTIRLPVHVVKELNQVLRAQRSLEAAGNGEFTLEQVATMLDKSVDEVRAILSLSEHTASLDAPLDIDPTLSIGESLADDQATSPDVSIQDAEVEELIREWIGMLNEKQRLVIRHRYGLDECEVMTLEELAARLSLTRERVRQIQLEALSQLRRTVKRRGISRDELL</sequence>
<gene>
    <name evidence="6" type="primary">rpoS</name>
    <name evidence="9" type="ORF">SAMN05421829_106285</name>
</gene>
<keyword evidence="5 6" id="KW-0804">Transcription</keyword>
<dbReference type="NCBIfam" id="TIGR02937">
    <property type="entry name" value="sigma70-ECF"/>
    <property type="match status" value="1"/>
</dbReference>